<evidence type="ECO:0000313" key="10">
    <source>
        <dbReference type="EMBL" id="KAL1139374.1"/>
    </source>
</evidence>
<keyword evidence="7" id="KW-0325">Glycoprotein</keyword>
<accession>A0ABD0YTR1</accession>
<evidence type="ECO:0000256" key="1">
    <source>
        <dbReference type="ARBA" id="ARBA00004236"/>
    </source>
</evidence>
<keyword evidence="3" id="KW-1003">Cell membrane</keyword>
<organism evidence="10 11">
    <name type="scientific">Ranatra chinensis</name>
    <dbReference type="NCBI Taxonomy" id="642074"/>
    <lineage>
        <taxon>Eukaryota</taxon>
        <taxon>Metazoa</taxon>
        <taxon>Ecdysozoa</taxon>
        <taxon>Arthropoda</taxon>
        <taxon>Hexapoda</taxon>
        <taxon>Insecta</taxon>
        <taxon>Pterygota</taxon>
        <taxon>Neoptera</taxon>
        <taxon>Paraneoptera</taxon>
        <taxon>Hemiptera</taxon>
        <taxon>Heteroptera</taxon>
        <taxon>Panheteroptera</taxon>
        <taxon>Nepomorpha</taxon>
        <taxon>Nepidae</taxon>
        <taxon>Ranatrinae</taxon>
        <taxon>Ranatra</taxon>
    </lineage>
</organism>
<dbReference type="EMBL" id="JBFDAA010000002">
    <property type="protein sequence ID" value="KAL1139374.1"/>
    <property type="molecule type" value="Genomic_DNA"/>
</dbReference>
<comment type="similarity">
    <text evidence="2">Belongs to the CD36 family.</text>
</comment>
<name>A0ABD0YTR1_9HEMI</name>
<comment type="caution">
    <text evidence="10">The sequence shown here is derived from an EMBL/GenBank/DDBJ whole genome shotgun (WGS) entry which is preliminary data.</text>
</comment>
<dbReference type="InterPro" id="IPR002159">
    <property type="entry name" value="CD36_fam"/>
</dbReference>
<dbReference type="PRINTS" id="PR01609">
    <property type="entry name" value="CD36FAMILY"/>
</dbReference>
<evidence type="ECO:0000256" key="3">
    <source>
        <dbReference type="ARBA" id="ARBA00022475"/>
    </source>
</evidence>
<feature type="region of interest" description="Disordered" evidence="8">
    <location>
        <begin position="410"/>
        <end position="431"/>
    </location>
</feature>
<evidence type="ECO:0000256" key="5">
    <source>
        <dbReference type="ARBA" id="ARBA00022989"/>
    </source>
</evidence>
<dbReference type="AlphaFoldDB" id="A0ABD0YTR1"/>
<evidence type="ECO:0000256" key="7">
    <source>
        <dbReference type="ARBA" id="ARBA00023180"/>
    </source>
</evidence>
<evidence type="ECO:0000256" key="4">
    <source>
        <dbReference type="ARBA" id="ARBA00022692"/>
    </source>
</evidence>
<dbReference type="PANTHER" id="PTHR11923:SF67">
    <property type="entry name" value="RE68569P"/>
    <property type="match status" value="1"/>
</dbReference>
<keyword evidence="6 9" id="KW-0472">Membrane</keyword>
<evidence type="ECO:0000256" key="9">
    <source>
        <dbReference type="SAM" id="Phobius"/>
    </source>
</evidence>
<reference evidence="10 11" key="1">
    <citation type="submission" date="2024-07" db="EMBL/GenBank/DDBJ databases">
        <title>Chromosome-level genome assembly of the water stick insect Ranatra chinensis (Heteroptera: Nepidae).</title>
        <authorList>
            <person name="Liu X."/>
        </authorList>
    </citation>
    <scope>NUCLEOTIDE SEQUENCE [LARGE SCALE GENOMIC DNA]</scope>
    <source>
        <strain evidence="10">Cailab_2021Rc</strain>
        <tissue evidence="10">Muscle</tissue>
    </source>
</reference>
<sequence length="431" mass="48177">MSAVPVHPLTFVPELSNGTEDDFLMLPNIALLSFAQLLSKSSFLTRMGINMLIKQTNAQPLVNMTAKEFMFGYDSTLVSLGNKFLPSWIKFNKLGLIDRMYDFEGDRSTTFTGTTNIKLSGLLDTYNGLRYLPQWEFPCNNVTGASDGTKFNSLIGKNQTLLFFRKSLCRSMQLIKVGEEMVNGLPGYRYHFKNNSLDNGEFEETNKCFCTDRCLPAGLLDVKACYYGFPIALSYPHFYQSDERLVDDVDGINPSQEAHETYFVINDESGLPLNLSVKMQINMAFGDISGIANVKRFSNKVLPMLWTDITMASLPPSMIRRFYLYLQVGPVVQALATYLFLIGGISFILLSIACALVIPRLSLVSSNKNCDSDWKKGLPASKKHGATLPLSNTKEMELYYCSLLVSPGEVTEDNEDENCGEKANCLSQEDI</sequence>
<keyword evidence="11" id="KW-1185">Reference proteome</keyword>
<protein>
    <recommendedName>
        <fullName evidence="12">Scavenger receptor class B member 1</fullName>
    </recommendedName>
</protein>
<gene>
    <name evidence="10" type="ORF">AAG570_006358</name>
</gene>
<proteinExistence type="inferred from homology"/>
<keyword evidence="5 9" id="KW-1133">Transmembrane helix</keyword>
<evidence type="ECO:0000256" key="8">
    <source>
        <dbReference type="SAM" id="MobiDB-lite"/>
    </source>
</evidence>
<evidence type="ECO:0000313" key="11">
    <source>
        <dbReference type="Proteomes" id="UP001558652"/>
    </source>
</evidence>
<evidence type="ECO:0008006" key="12">
    <source>
        <dbReference type="Google" id="ProtNLM"/>
    </source>
</evidence>
<evidence type="ECO:0000256" key="6">
    <source>
        <dbReference type="ARBA" id="ARBA00023136"/>
    </source>
</evidence>
<dbReference type="PANTHER" id="PTHR11923">
    <property type="entry name" value="SCAVENGER RECEPTOR CLASS B TYPE-1 SR-B1"/>
    <property type="match status" value="1"/>
</dbReference>
<keyword evidence="4 9" id="KW-0812">Transmembrane</keyword>
<dbReference type="GO" id="GO:0005886">
    <property type="term" value="C:plasma membrane"/>
    <property type="evidence" value="ECO:0007669"/>
    <property type="project" value="UniProtKB-SubCell"/>
</dbReference>
<dbReference type="Proteomes" id="UP001558652">
    <property type="component" value="Unassembled WGS sequence"/>
</dbReference>
<evidence type="ECO:0000256" key="2">
    <source>
        <dbReference type="ARBA" id="ARBA00010532"/>
    </source>
</evidence>
<feature type="transmembrane region" description="Helical" evidence="9">
    <location>
        <begin position="335"/>
        <end position="358"/>
    </location>
</feature>
<dbReference type="Pfam" id="PF01130">
    <property type="entry name" value="CD36"/>
    <property type="match status" value="1"/>
</dbReference>
<comment type="subcellular location">
    <subcellularLocation>
        <location evidence="1">Cell membrane</location>
    </subcellularLocation>
</comment>